<dbReference type="Proteomes" id="UP000243499">
    <property type="component" value="Chromosome 3"/>
</dbReference>
<feature type="region of interest" description="Disordered" evidence="1">
    <location>
        <begin position="202"/>
        <end position="251"/>
    </location>
</feature>
<evidence type="ECO:0000313" key="3">
    <source>
        <dbReference type="EMBL" id="PAN21822.2"/>
    </source>
</evidence>
<gene>
    <name evidence="3" type="ORF">PAHAL_3G493400</name>
</gene>
<reference evidence="3" key="1">
    <citation type="submission" date="2018-04" db="EMBL/GenBank/DDBJ databases">
        <title>WGS assembly of Panicum hallii.</title>
        <authorList>
            <person name="Lovell J."/>
            <person name="Jenkins J."/>
            <person name="Lowry D."/>
            <person name="Mamidi S."/>
            <person name="Sreedasyam A."/>
            <person name="Weng X."/>
            <person name="Barry K."/>
            <person name="Bonette J."/>
            <person name="Campitelli B."/>
            <person name="Daum C."/>
            <person name="Gordon S."/>
            <person name="Gould B."/>
            <person name="Lipzen A."/>
            <person name="Macqueen A."/>
            <person name="Palacio-Mejia J."/>
            <person name="Plott C."/>
            <person name="Shakirov E."/>
            <person name="Shu S."/>
            <person name="Yoshinaga Y."/>
            <person name="Zane M."/>
            <person name="Rokhsar D."/>
            <person name="Grimwood J."/>
            <person name="Schmutz J."/>
            <person name="Juenger T."/>
        </authorList>
    </citation>
    <scope>NUCLEOTIDE SEQUENCE [LARGE SCALE GENOMIC DNA]</scope>
    <source>
        <strain evidence="3">FIL2</strain>
    </source>
</reference>
<protein>
    <recommendedName>
        <fullName evidence="2">No apical meristem-associated C-terminal domain-containing protein</fullName>
    </recommendedName>
</protein>
<feature type="compositionally biased region" description="Polar residues" evidence="1">
    <location>
        <begin position="207"/>
        <end position="216"/>
    </location>
</feature>
<proteinExistence type="predicted"/>
<sequence>MDQFSSQFSSQGQFNGEVNYTPTIDLTAMNGTPPDVTVNVEQQDAQSGEAASMAATGGKKKGTASRSKNFAQDEDEALCSAYLNVSKDAAVGVNQTYKSYWTRISDYYNEVSRNPTVRSLSSLQHRWGDIQKDTARFCGFYSEIVRRNQSGQSEDDKVKDALQMYAGIAGSPFKLIHCWLILHHSAKWNDWLAKEWNKGTKDKASVQDVTQDSPGASGQEGTGGSNVPTRPIGRDKAKRLRTSPAGSSSSSSAYIDVLQKIHEDRSKYDARVEAATIEEAQAIATRAERKLALQEKHVSIQGKQLEIATELLNLQKEDREDKVMSLDVEKMSPWVRDYYIRKQKEIAARAASRAGSSDLRHLILRSNVCHQAQHGKCCFKYD</sequence>
<dbReference type="Gramene" id="PAN21822">
    <property type="protein sequence ID" value="PAN21822"/>
    <property type="gene ID" value="PAHAL_3G493400"/>
</dbReference>
<name>A0A2S3HFA9_9POAL</name>
<dbReference type="EMBL" id="CM008048">
    <property type="protein sequence ID" value="PAN21822.2"/>
    <property type="molecule type" value="Genomic_DNA"/>
</dbReference>
<organism evidence="3">
    <name type="scientific">Panicum hallii</name>
    <dbReference type="NCBI Taxonomy" id="206008"/>
    <lineage>
        <taxon>Eukaryota</taxon>
        <taxon>Viridiplantae</taxon>
        <taxon>Streptophyta</taxon>
        <taxon>Embryophyta</taxon>
        <taxon>Tracheophyta</taxon>
        <taxon>Spermatophyta</taxon>
        <taxon>Magnoliopsida</taxon>
        <taxon>Liliopsida</taxon>
        <taxon>Poales</taxon>
        <taxon>Poaceae</taxon>
        <taxon>PACMAD clade</taxon>
        <taxon>Panicoideae</taxon>
        <taxon>Panicodae</taxon>
        <taxon>Paniceae</taxon>
        <taxon>Panicinae</taxon>
        <taxon>Panicum</taxon>
        <taxon>Panicum sect. Panicum</taxon>
    </lineage>
</organism>
<evidence type="ECO:0000259" key="2">
    <source>
        <dbReference type="Pfam" id="PF14303"/>
    </source>
</evidence>
<dbReference type="PANTHER" id="PTHR45125">
    <property type="entry name" value="F21J9.4-RELATED"/>
    <property type="match status" value="1"/>
</dbReference>
<dbReference type="PANTHER" id="PTHR45125:SF28">
    <property type="entry name" value="OS02G0603500 PROTEIN"/>
    <property type="match status" value="1"/>
</dbReference>
<dbReference type="InterPro" id="IPR029466">
    <property type="entry name" value="NAM-associated_C"/>
</dbReference>
<dbReference type="AlphaFoldDB" id="A0A2S3HFA9"/>
<feature type="region of interest" description="Disordered" evidence="1">
    <location>
        <begin position="43"/>
        <end position="67"/>
    </location>
</feature>
<evidence type="ECO:0000256" key="1">
    <source>
        <dbReference type="SAM" id="MobiDB-lite"/>
    </source>
</evidence>
<accession>A0A2S3HFA9</accession>
<dbReference type="Pfam" id="PF14303">
    <property type="entry name" value="NAM-associated"/>
    <property type="match status" value="1"/>
</dbReference>
<feature type="domain" description="No apical meristem-associated C-terminal" evidence="2">
    <location>
        <begin position="172"/>
        <end position="346"/>
    </location>
</feature>